<dbReference type="RefSeq" id="WP_105461035.1">
    <property type="nucleotide sequence ID" value="NZ_PVBU01000017.1"/>
</dbReference>
<dbReference type="PANTHER" id="PTHR43174:SF3">
    <property type="entry name" value="UDP-N-ACETYLGLUCOSAMINE 2-EPIMERASE"/>
    <property type="match status" value="1"/>
</dbReference>
<name>A0A314ZYM7_9EURY</name>
<dbReference type="SUPFAM" id="SSF53756">
    <property type="entry name" value="UDP-Glycosyltransferase/glycogen phosphorylase"/>
    <property type="match status" value="1"/>
</dbReference>
<proteinExistence type="predicted"/>
<evidence type="ECO:0000313" key="1">
    <source>
        <dbReference type="EMBL" id="PQV41845.1"/>
    </source>
</evidence>
<protein>
    <submittedName>
        <fullName evidence="1">CDP-glycerol:poly(Glycerophosphate) glycerophosphotransferase</fullName>
    </submittedName>
</protein>
<accession>A0A314ZYM7</accession>
<dbReference type="InterPro" id="IPR007554">
    <property type="entry name" value="Glycerophosphate_synth"/>
</dbReference>
<evidence type="ECO:0000313" key="2">
    <source>
        <dbReference type="EMBL" id="RNI07228.1"/>
    </source>
</evidence>
<dbReference type="PANTHER" id="PTHR43174">
    <property type="entry name" value="UDP-N-ACETYLGLUCOSAMINE 2-EPIMERASE"/>
    <property type="match status" value="1"/>
</dbReference>
<evidence type="ECO:0000313" key="4">
    <source>
        <dbReference type="Proteomes" id="UP000273978"/>
    </source>
</evidence>
<dbReference type="GO" id="GO:0047355">
    <property type="term" value="F:CDP-glycerol glycerophosphotransferase activity"/>
    <property type="evidence" value="ECO:0007669"/>
    <property type="project" value="InterPro"/>
</dbReference>
<organism evidence="1 3">
    <name type="scientific">Methanohalophilus euhalobius</name>
    <dbReference type="NCBI Taxonomy" id="51203"/>
    <lineage>
        <taxon>Archaea</taxon>
        <taxon>Methanobacteriati</taxon>
        <taxon>Methanobacteriota</taxon>
        <taxon>Stenosarchaea group</taxon>
        <taxon>Methanomicrobia</taxon>
        <taxon>Methanosarcinales</taxon>
        <taxon>Methanosarcinaceae</taxon>
        <taxon>Methanohalophilus</taxon>
    </lineage>
</organism>
<dbReference type="EMBL" id="PVBU01000017">
    <property type="protein sequence ID" value="PQV41845.1"/>
    <property type="molecule type" value="Genomic_DNA"/>
</dbReference>
<comment type="caution">
    <text evidence="1">The sequence shown here is derived from an EMBL/GenBank/DDBJ whole genome shotgun (WGS) entry which is preliminary data.</text>
</comment>
<gene>
    <name evidence="1" type="ORF">B0H22_11723</name>
    <name evidence="2" type="ORF">EDD83_09950</name>
</gene>
<dbReference type="AlphaFoldDB" id="A0A314ZYM7"/>
<reference evidence="1 3" key="1">
    <citation type="submission" date="2018-02" db="EMBL/GenBank/DDBJ databases">
        <title>Subsurface microbial communities from deep shales in Ohio and West Virginia, USA.</title>
        <authorList>
            <person name="Wrighton K."/>
        </authorList>
    </citation>
    <scope>NUCLEOTIDE SEQUENCE [LARGE SCALE GENOMIC DNA]</scope>
    <source>
        <strain evidence="1 3">DSM 10369</strain>
    </source>
</reference>
<dbReference type="InterPro" id="IPR029767">
    <property type="entry name" value="WecB-like"/>
</dbReference>
<dbReference type="Pfam" id="PF04464">
    <property type="entry name" value="Glyphos_transf"/>
    <property type="match status" value="1"/>
</dbReference>
<evidence type="ECO:0000313" key="3">
    <source>
        <dbReference type="Proteomes" id="UP000251060"/>
    </source>
</evidence>
<dbReference type="InterPro" id="IPR043148">
    <property type="entry name" value="TagF_C"/>
</dbReference>
<reference evidence="2 4" key="2">
    <citation type="submission" date="2018-10" db="EMBL/GenBank/DDBJ databases">
        <title>Cultivation of a novel Methanohalophilus strain from Kebrit Deep of the Red Sea and a genomic comparison of members of the genus Methanohalophilus.</title>
        <authorList>
            <person name="Guan Y."/>
            <person name="Ngugi D.K."/>
            <person name="Stingl U."/>
        </authorList>
    </citation>
    <scope>NUCLEOTIDE SEQUENCE [LARGE SCALE GENOMIC DNA]</scope>
    <source>
        <strain evidence="2 4">DSM 10369</strain>
    </source>
</reference>
<dbReference type="Proteomes" id="UP000251060">
    <property type="component" value="Unassembled WGS sequence"/>
</dbReference>
<dbReference type="Proteomes" id="UP000273978">
    <property type="component" value="Unassembled WGS sequence"/>
</dbReference>
<dbReference type="Gene3D" id="3.40.50.12580">
    <property type="match status" value="1"/>
</dbReference>
<keyword evidence="1" id="KW-0808">Transferase</keyword>
<dbReference type="EMBL" id="RJJF01000021">
    <property type="protein sequence ID" value="RNI07228.1"/>
    <property type="molecule type" value="Genomic_DNA"/>
</dbReference>
<sequence>MITNKKYEDDIKGKNYLKTIFENKCIHKLLQKKIKTYPLGYYFVNQYISRRTYNENPLKEGIATDISSKIKKKMVLIRKMALCLQKAIIPTKGNKRNTDILFITRNRFIRLKDEFGTEYKSDYLFGPLIKELDSKRSYQMDIITNEFQDVPRTDIISPRSLIEYSSLKILLVSFIHANINYIKWSIIKKCIVQKFGTNEKKAQMLTARFFSYTNLLYIQIYDRSLQRALQTTKPRLIIANDDIMQFKPKKGTKMIVVQSASMLSQNEKYRKLNIDKFGLEDRIPSCFLVSGYKYKKIKQYFVDPSVIKVTGQTRYDVLYNTYKTYDKKKFINRNHIKQNEKIILWTTQSHALSMEENKSNLRAVICAVKDLPNTKLLIKQHPAEKKIHKKLIETGIEKFEVNALIMDNSSDIYEQLFCCDILITKNSTTAMEAIALNKPVIILNLSGQTDSVDYVKEGVALGVYNADELKPKIEYLLVNDNVFTEQRESYIDKYLYKFDGKSTERIIQIIDQMLT</sequence>
<dbReference type="GO" id="GO:0016020">
    <property type="term" value="C:membrane"/>
    <property type="evidence" value="ECO:0007669"/>
    <property type="project" value="InterPro"/>
</dbReference>